<dbReference type="PANTHER" id="PTHR30231">
    <property type="entry name" value="DNA POLYMERASE III SUBUNIT EPSILON"/>
    <property type="match status" value="1"/>
</dbReference>
<dbReference type="GO" id="GO:0003676">
    <property type="term" value="F:nucleic acid binding"/>
    <property type="evidence" value="ECO:0007669"/>
    <property type="project" value="InterPro"/>
</dbReference>
<evidence type="ECO:0000256" key="3">
    <source>
        <dbReference type="ARBA" id="ARBA00022839"/>
    </source>
</evidence>
<reference evidence="5 6" key="1">
    <citation type="submission" date="2019-04" db="EMBL/GenBank/DDBJ databases">
        <title>Genome sequence of Bacillus hwajinpoensis strain Y2.</title>
        <authorList>
            <person name="Fair J.L."/>
            <person name="Maclea K.S."/>
        </authorList>
    </citation>
    <scope>NUCLEOTIDE SEQUENCE [LARGE SCALE GENOMIC DNA]</scope>
    <source>
        <strain evidence="5 6">Y2</strain>
    </source>
</reference>
<dbReference type="GO" id="GO:0008408">
    <property type="term" value="F:3'-5' exonuclease activity"/>
    <property type="evidence" value="ECO:0007669"/>
    <property type="project" value="TreeGrafter"/>
</dbReference>
<dbReference type="Proteomes" id="UP000310541">
    <property type="component" value="Unassembled WGS sequence"/>
</dbReference>
<dbReference type="PANTHER" id="PTHR30231:SF4">
    <property type="entry name" value="PROTEIN NEN2"/>
    <property type="match status" value="1"/>
</dbReference>
<keyword evidence="3 5" id="KW-0269">Exonuclease</keyword>
<evidence type="ECO:0000256" key="1">
    <source>
        <dbReference type="ARBA" id="ARBA00022722"/>
    </source>
</evidence>
<evidence type="ECO:0000259" key="4">
    <source>
        <dbReference type="SMART" id="SM00479"/>
    </source>
</evidence>
<evidence type="ECO:0000313" key="6">
    <source>
        <dbReference type="Proteomes" id="UP000310541"/>
    </source>
</evidence>
<sequence>MSSIGFKLLRYYIYDRIRWKKRIRSNQSTPAFANLTNSLQSYQESSSRYFTVFDLETTGFYPALGDEVISIGAVKIDLIEGCILEESFYRIVRPIHKVPRFVRQLTGLSIGEIKAGWTFIEALDDFITFSRGTTLIAHPVKFDVYFLQTLAQKWDLPDYLPPYLDSEALAKEIFPNSNPQLDSLIRKLNIERHERHHALNDARMTAELCLKLFDKLDLKDNYEQEIRERIARDNLVFGRK</sequence>
<name>A0A4U1MIR4_9BACL</name>
<keyword evidence="1" id="KW-0540">Nuclease</keyword>
<protein>
    <submittedName>
        <fullName evidence="5">3'-5' exonuclease</fullName>
    </submittedName>
</protein>
<dbReference type="Pfam" id="PF00929">
    <property type="entry name" value="RNase_T"/>
    <property type="match status" value="1"/>
</dbReference>
<dbReference type="InterPro" id="IPR013520">
    <property type="entry name" value="Ribonucl_H"/>
</dbReference>
<dbReference type="InterPro" id="IPR012337">
    <property type="entry name" value="RNaseH-like_sf"/>
</dbReference>
<dbReference type="RefSeq" id="WP_136945148.1">
    <property type="nucleotide sequence ID" value="NZ_SWFM01000001.1"/>
</dbReference>
<accession>A0A4U1MIR4</accession>
<dbReference type="InterPro" id="IPR036397">
    <property type="entry name" value="RNaseH_sf"/>
</dbReference>
<dbReference type="SMART" id="SM00479">
    <property type="entry name" value="EXOIII"/>
    <property type="match status" value="1"/>
</dbReference>
<keyword evidence="2" id="KW-0378">Hydrolase</keyword>
<dbReference type="GO" id="GO:0005829">
    <property type="term" value="C:cytosol"/>
    <property type="evidence" value="ECO:0007669"/>
    <property type="project" value="TreeGrafter"/>
</dbReference>
<evidence type="ECO:0000313" key="5">
    <source>
        <dbReference type="EMBL" id="TKD71269.1"/>
    </source>
</evidence>
<evidence type="ECO:0000256" key="2">
    <source>
        <dbReference type="ARBA" id="ARBA00022801"/>
    </source>
</evidence>
<organism evidence="5 6">
    <name type="scientific">Guptibacillus hwajinpoensis</name>
    <dbReference type="NCBI Taxonomy" id="208199"/>
    <lineage>
        <taxon>Bacteria</taxon>
        <taxon>Bacillati</taxon>
        <taxon>Bacillota</taxon>
        <taxon>Bacilli</taxon>
        <taxon>Bacillales</taxon>
        <taxon>Guptibacillaceae</taxon>
        <taxon>Guptibacillus</taxon>
    </lineage>
</organism>
<proteinExistence type="predicted"/>
<feature type="domain" description="Exonuclease" evidence="4">
    <location>
        <begin position="49"/>
        <end position="218"/>
    </location>
</feature>
<dbReference type="FunFam" id="3.30.420.10:FF:000045">
    <property type="entry name" value="3'-5' exonuclease DinG"/>
    <property type="match status" value="1"/>
</dbReference>
<dbReference type="AlphaFoldDB" id="A0A4U1MIR4"/>
<dbReference type="OrthoDB" id="9804290at2"/>
<dbReference type="SUPFAM" id="SSF53098">
    <property type="entry name" value="Ribonuclease H-like"/>
    <property type="match status" value="1"/>
</dbReference>
<dbReference type="EMBL" id="SWFM01000001">
    <property type="protein sequence ID" value="TKD71269.1"/>
    <property type="molecule type" value="Genomic_DNA"/>
</dbReference>
<dbReference type="Gene3D" id="3.30.420.10">
    <property type="entry name" value="Ribonuclease H-like superfamily/Ribonuclease H"/>
    <property type="match status" value="1"/>
</dbReference>
<comment type="caution">
    <text evidence="5">The sequence shown here is derived from an EMBL/GenBank/DDBJ whole genome shotgun (WGS) entry which is preliminary data.</text>
</comment>
<gene>
    <name evidence="5" type="ORF">FBF83_00200</name>
</gene>
<dbReference type="CDD" id="cd06127">
    <property type="entry name" value="DEDDh"/>
    <property type="match status" value="1"/>
</dbReference>